<name>A0ABX8H1U7_9BACT</name>
<proteinExistence type="predicted"/>
<evidence type="ECO:0008006" key="3">
    <source>
        <dbReference type="Google" id="ProtNLM"/>
    </source>
</evidence>
<gene>
    <name evidence="1" type="ORF">KM029_22055</name>
</gene>
<accession>A0ABX8H1U7</accession>
<dbReference type="RefSeq" id="WP_144075973.1">
    <property type="nucleotide sequence ID" value="NZ_CP076129.1"/>
</dbReference>
<sequence>MKNLIKLSAFVLLFFFTITSYASSIYYLPYNGISYFFKSSLNGKDVSLIFNDLDGEEINFIITNKQGDVFYEKKIIGTGRIVEDINLKSLPEGNFIFRMSFEDKIMQREFFVTPSKTSIMLNYSLTSNQDKFRISVKDEALFLLLEKNVKGFVKMRLKKENGEILYTNKFLAEAKKLKKYELNQLPAGVYVAELEIGGKLYSDSFSIL</sequence>
<dbReference type="Proteomes" id="UP000682802">
    <property type="component" value="Chromosome 2"/>
</dbReference>
<reference evidence="1 2" key="1">
    <citation type="submission" date="2021-05" db="EMBL/GenBank/DDBJ databases">
        <title>Comparative genomic studies on the polysaccharide-degrading batcterial strains of the Flammeovirga genus.</title>
        <authorList>
            <person name="Zewei F."/>
            <person name="Zheng Z."/>
            <person name="Yu L."/>
            <person name="Ruyue G."/>
            <person name="Yanhong M."/>
            <person name="Yuanyuan C."/>
            <person name="Jingyan G."/>
            <person name="Wenjun H."/>
        </authorList>
    </citation>
    <scope>NUCLEOTIDE SEQUENCE [LARGE SCALE GENOMIC DNA]</scope>
    <source>
        <strain evidence="1 2">YS10</strain>
    </source>
</reference>
<protein>
    <recommendedName>
        <fullName evidence="3">T9SS type A sorting domain-containing protein</fullName>
    </recommendedName>
</protein>
<dbReference type="EMBL" id="CP076129">
    <property type="protein sequence ID" value="QWG09292.1"/>
    <property type="molecule type" value="Genomic_DNA"/>
</dbReference>
<evidence type="ECO:0000313" key="2">
    <source>
        <dbReference type="Proteomes" id="UP000682802"/>
    </source>
</evidence>
<organism evidence="1 2">
    <name type="scientific">Flammeovirga kamogawensis</name>
    <dbReference type="NCBI Taxonomy" id="373891"/>
    <lineage>
        <taxon>Bacteria</taxon>
        <taxon>Pseudomonadati</taxon>
        <taxon>Bacteroidota</taxon>
        <taxon>Cytophagia</taxon>
        <taxon>Cytophagales</taxon>
        <taxon>Flammeovirgaceae</taxon>
        <taxon>Flammeovirga</taxon>
    </lineage>
</organism>
<evidence type="ECO:0000313" key="1">
    <source>
        <dbReference type="EMBL" id="QWG09292.1"/>
    </source>
</evidence>
<keyword evidence="2" id="KW-1185">Reference proteome</keyword>